<dbReference type="EMBL" id="KI630308">
    <property type="protein sequence ID" value="EYU42182.1"/>
    <property type="molecule type" value="Genomic_DNA"/>
</dbReference>
<dbReference type="Pfam" id="PF10354">
    <property type="entry name" value="BMT5-like"/>
    <property type="match status" value="1"/>
</dbReference>
<dbReference type="STRING" id="4155.A0A022RNX2"/>
<proteinExistence type="predicted"/>
<keyword evidence="3" id="KW-1185">Reference proteome</keyword>
<accession>A0A022RNX2</accession>
<dbReference type="AlphaFoldDB" id="A0A022RNX2"/>
<evidence type="ECO:0000313" key="3">
    <source>
        <dbReference type="Proteomes" id="UP000030748"/>
    </source>
</evidence>
<reference evidence="2 3" key="1">
    <citation type="journal article" date="2013" name="Proc. Natl. Acad. Sci. U.S.A.">
        <title>Fine-scale variation in meiotic recombination in Mimulus inferred from population shotgun sequencing.</title>
        <authorList>
            <person name="Hellsten U."/>
            <person name="Wright K.M."/>
            <person name="Jenkins J."/>
            <person name="Shu S."/>
            <person name="Yuan Y."/>
            <person name="Wessler S.R."/>
            <person name="Schmutz J."/>
            <person name="Willis J.H."/>
            <person name="Rokhsar D.S."/>
        </authorList>
    </citation>
    <scope>NUCLEOTIDE SEQUENCE [LARGE SCALE GENOMIC DNA]</scope>
    <source>
        <strain evidence="3">cv. DUN x IM62</strain>
    </source>
</reference>
<dbReference type="GO" id="GO:0005737">
    <property type="term" value="C:cytoplasm"/>
    <property type="evidence" value="ECO:0000318"/>
    <property type="project" value="GO_Central"/>
</dbReference>
<dbReference type="GO" id="GO:0070475">
    <property type="term" value="P:rRNA base methylation"/>
    <property type="evidence" value="ECO:0000318"/>
    <property type="project" value="GO_Central"/>
</dbReference>
<sequence>MGIVHSIIRFLGDKFLNLHRLLSRKSVTELFQKCRYSFRFRRPRKPAPHHPILPIHHRPNPDPDPVQCTLPISLPAANYCDEESQWPPPASTMSAAGEEIPGHHISEEEEGVVVVKSRVVAAAVDDGGGRWIKHYSSLHRILVVGDGDFSFSACLAVAFVCATNMIATSLNSISFLNENYGNAASNIEELTRRGCVVMHGIDATKMANHPLIGHLKFDRVIFNFPFAGFFKNLSRESQLRRHRRLVNLFMKNAKEMISSGGEIHISHKTNGFHIEWNLETIASSHGLRLIEAVKFNHREYPGYNTKCGFGGDNIFNCNPSRTYKFGLIN</sequence>
<feature type="domain" description="25S rRNA (uridine-N(3))-methyltransferase BMT5-like" evidence="1">
    <location>
        <begin position="142"/>
        <end position="306"/>
    </location>
</feature>
<dbReference type="Proteomes" id="UP000030748">
    <property type="component" value="Unassembled WGS sequence"/>
</dbReference>
<dbReference type="PANTHER" id="PTHR11538:SF70">
    <property type="entry name" value="25S RRNA (URIDINE-N(3))-METHYLTRANSFERASE BMT5-LIKE DOMAIN-CONTAINING PROTEIN"/>
    <property type="match status" value="1"/>
</dbReference>
<dbReference type="GO" id="GO:0070042">
    <property type="term" value="F:rRNA (uridine-N3-)-methyltransferase activity"/>
    <property type="evidence" value="ECO:0000318"/>
    <property type="project" value="GO_Central"/>
</dbReference>
<dbReference type="eggNOG" id="KOG4174">
    <property type="taxonomic scope" value="Eukaryota"/>
</dbReference>
<dbReference type="PANTHER" id="PTHR11538">
    <property type="entry name" value="PHENYLALANYL-TRNA SYNTHETASE"/>
    <property type="match status" value="1"/>
</dbReference>
<gene>
    <name evidence="2" type="ORF">MIMGU_mgv1a025985mg</name>
</gene>
<evidence type="ECO:0000313" key="2">
    <source>
        <dbReference type="EMBL" id="EYU42182.1"/>
    </source>
</evidence>
<dbReference type="InterPro" id="IPR019446">
    <property type="entry name" value="BMT5-like"/>
</dbReference>
<evidence type="ECO:0000259" key="1">
    <source>
        <dbReference type="Pfam" id="PF10354"/>
    </source>
</evidence>
<protein>
    <recommendedName>
        <fullName evidence="1">25S rRNA (uridine-N(3))-methyltransferase BMT5-like domain-containing protein</fullName>
    </recommendedName>
</protein>
<name>A0A022RNX2_ERYGU</name>
<organism evidence="2 3">
    <name type="scientific">Erythranthe guttata</name>
    <name type="common">Yellow monkey flower</name>
    <name type="synonym">Mimulus guttatus</name>
    <dbReference type="NCBI Taxonomy" id="4155"/>
    <lineage>
        <taxon>Eukaryota</taxon>
        <taxon>Viridiplantae</taxon>
        <taxon>Streptophyta</taxon>
        <taxon>Embryophyta</taxon>
        <taxon>Tracheophyta</taxon>
        <taxon>Spermatophyta</taxon>
        <taxon>Magnoliopsida</taxon>
        <taxon>eudicotyledons</taxon>
        <taxon>Gunneridae</taxon>
        <taxon>Pentapetalae</taxon>
        <taxon>asterids</taxon>
        <taxon>lamiids</taxon>
        <taxon>Lamiales</taxon>
        <taxon>Phrymaceae</taxon>
        <taxon>Erythranthe</taxon>
    </lineage>
</organism>